<dbReference type="AlphaFoldDB" id="A0A5E6XWN5"/>
<evidence type="ECO:0000313" key="1">
    <source>
        <dbReference type="EMBL" id="VVN45237.1"/>
    </source>
</evidence>
<dbReference type="EMBL" id="CABVHJ010000030">
    <property type="protein sequence ID" value="VVN45237.1"/>
    <property type="molecule type" value="Genomic_DNA"/>
</dbReference>
<accession>A0A5E6XWN5</accession>
<dbReference type="Proteomes" id="UP000327167">
    <property type="component" value="Unassembled WGS sequence"/>
</dbReference>
<sequence>MHYLSADRYSLLNFDPYTPYKQLTGHSQYS</sequence>
<proteinExistence type="predicted"/>
<organism evidence="1 2">
    <name type="scientific">Pseudomonas fluorescens</name>
    <dbReference type="NCBI Taxonomy" id="294"/>
    <lineage>
        <taxon>Bacteria</taxon>
        <taxon>Pseudomonadati</taxon>
        <taxon>Pseudomonadota</taxon>
        <taxon>Gammaproteobacteria</taxon>
        <taxon>Pseudomonadales</taxon>
        <taxon>Pseudomonadaceae</taxon>
        <taxon>Pseudomonas</taxon>
    </lineage>
</organism>
<protein>
    <submittedName>
        <fullName evidence="1">Uncharacterized protein</fullName>
    </submittedName>
</protein>
<gene>
    <name evidence="1" type="ORF">PS655_05757</name>
</gene>
<evidence type="ECO:0000313" key="2">
    <source>
        <dbReference type="Proteomes" id="UP000327167"/>
    </source>
</evidence>
<name>A0A5E6XWN5_PSEFL</name>
<reference evidence="1 2" key="1">
    <citation type="submission" date="2019-09" db="EMBL/GenBank/DDBJ databases">
        <authorList>
            <person name="Chandra G."/>
            <person name="Truman W A."/>
        </authorList>
    </citation>
    <scope>NUCLEOTIDE SEQUENCE [LARGE SCALE GENOMIC DNA]</scope>
    <source>
        <strain evidence="1">PS655</strain>
    </source>
</reference>